<evidence type="ECO:0000256" key="5">
    <source>
        <dbReference type="SAM" id="SignalP"/>
    </source>
</evidence>
<dbReference type="InterPro" id="IPR027385">
    <property type="entry name" value="Beta-barrel_OMP"/>
</dbReference>
<dbReference type="EMBL" id="CADCUU010000010">
    <property type="protein sequence ID" value="CAA9383799.1"/>
    <property type="molecule type" value="Genomic_DNA"/>
</dbReference>
<dbReference type="Gene3D" id="2.40.160.20">
    <property type="match status" value="1"/>
</dbReference>
<evidence type="ECO:0000256" key="1">
    <source>
        <dbReference type="ARBA" id="ARBA00004370"/>
    </source>
</evidence>
<dbReference type="PANTHER" id="PTHR34001:SF3">
    <property type="entry name" value="BLL7405 PROTEIN"/>
    <property type="match status" value="1"/>
</dbReference>
<keyword evidence="2 5" id="KW-0732">Signal</keyword>
<dbReference type="SUPFAM" id="SSF56925">
    <property type="entry name" value="OMPA-like"/>
    <property type="match status" value="1"/>
</dbReference>
<accession>A0A6J4NIE9</accession>
<sequence>MFARSLLTAGAALIVAAPAFAGGFAEPIAVAAPAAPVVVTPAAPVAASGDWTGFYVGGQLGFGNLTVDDNVDATEDEEFDGALYGLHAGYMRDFGRVVLGAELDFDGTQITVEDENDLTDDGIDVGSVARAKLRVGFDAGRFLPYVTAGVAQARLNAEDESFYGDDLEDSYDGRFIGVGAAYQLNDRFMVGAEVLRHNFEDAPSADIDTDVTTATLRASIRF</sequence>
<dbReference type="PANTHER" id="PTHR34001">
    <property type="entry name" value="BLL7405 PROTEIN"/>
    <property type="match status" value="1"/>
</dbReference>
<organism evidence="7">
    <name type="scientific">uncultured Rubellimicrobium sp</name>
    <dbReference type="NCBI Taxonomy" id="543078"/>
    <lineage>
        <taxon>Bacteria</taxon>
        <taxon>Pseudomonadati</taxon>
        <taxon>Pseudomonadota</taxon>
        <taxon>Alphaproteobacteria</taxon>
        <taxon>Rhodobacterales</taxon>
        <taxon>Roseobacteraceae</taxon>
        <taxon>Rubellimicrobium</taxon>
        <taxon>environmental samples</taxon>
    </lineage>
</organism>
<evidence type="ECO:0000256" key="3">
    <source>
        <dbReference type="ARBA" id="ARBA00023136"/>
    </source>
</evidence>
<gene>
    <name evidence="7" type="ORF">AVDCRST_MAG15-64</name>
</gene>
<dbReference type="GO" id="GO:0016020">
    <property type="term" value="C:membrane"/>
    <property type="evidence" value="ECO:0007669"/>
    <property type="project" value="UniProtKB-SubCell"/>
</dbReference>
<comment type="subcellular location">
    <subcellularLocation>
        <location evidence="1">Membrane</location>
    </subcellularLocation>
</comment>
<feature type="signal peptide" evidence="5">
    <location>
        <begin position="1"/>
        <end position="21"/>
    </location>
</feature>
<proteinExistence type="inferred from homology"/>
<dbReference type="InterPro" id="IPR051692">
    <property type="entry name" value="OMP-like"/>
</dbReference>
<name>A0A6J4NIE9_9RHOB</name>
<dbReference type="Pfam" id="PF13505">
    <property type="entry name" value="OMP_b-brl"/>
    <property type="match status" value="1"/>
</dbReference>
<evidence type="ECO:0000256" key="4">
    <source>
        <dbReference type="ARBA" id="ARBA00038306"/>
    </source>
</evidence>
<comment type="similarity">
    <text evidence="4">Belongs to the Omp25/RopB family.</text>
</comment>
<evidence type="ECO:0000256" key="2">
    <source>
        <dbReference type="ARBA" id="ARBA00022729"/>
    </source>
</evidence>
<dbReference type="InterPro" id="IPR011250">
    <property type="entry name" value="OMP/PagP_B-barrel"/>
</dbReference>
<feature type="domain" description="Outer membrane protein beta-barrel" evidence="6">
    <location>
        <begin position="38"/>
        <end position="222"/>
    </location>
</feature>
<protein>
    <recommendedName>
        <fullName evidence="6">Outer membrane protein beta-barrel domain-containing protein</fullName>
    </recommendedName>
</protein>
<feature type="chain" id="PRO_5026650956" description="Outer membrane protein beta-barrel domain-containing protein" evidence="5">
    <location>
        <begin position="22"/>
        <end position="222"/>
    </location>
</feature>
<reference evidence="7" key="1">
    <citation type="submission" date="2020-02" db="EMBL/GenBank/DDBJ databases">
        <authorList>
            <person name="Meier V. D."/>
        </authorList>
    </citation>
    <scope>NUCLEOTIDE SEQUENCE</scope>
    <source>
        <strain evidence="7">AVDCRST_MAG15</strain>
    </source>
</reference>
<keyword evidence="3" id="KW-0472">Membrane</keyword>
<evidence type="ECO:0000259" key="6">
    <source>
        <dbReference type="Pfam" id="PF13505"/>
    </source>
</evidence>
<dbReference type="AlphaFoldDB" id="A0A6J4NIE9"/>
<evidence type="ECO:0000313" key="7">
    <source>
        <dbReference type="EMBL" id="CAA9383799.1"/>
    </source>
</evidence>